<name>A0A377GAC8_9GAMM</name>
<dbReference type="Proteomes" id="UP000254554">
    <property type="component" value="Unassembled WGS sequence"/>
</dbReference>
<dbReference type="Gene3D" id="2.30.30.240">
    <property type="entry name" value="PRC-barrel domain"/>
    <property type="match status" value="1"/>
</dbReference>
<reference evidence="3 4" key="1">
    <citation type="submission" date="2018-06" db="EMBL/GenBank/DDBJ databases">
        <authorList>
            <consortium name="Pathogen Informatics"/>
            <person name="Doyle S."/>
        </authorList>
    </citation>
    <scope>NUCLEOTIDE SEQUENCE [LARGE SCALE GENOMIC DNA]</scope>
    <source>
        <strain evidence="3 4">NCTC11370</strain>
    </source>
</reference>
<evidence type="ECO:0000313" key="4">
    <source>
        <dbReference type="Proteomes" id="UP000254554"/>
    </source>
</evidence>
<dbReference type="InterPro" id="IPR011033">
    <property type="entry name" value="PRC_barrel-like_sf"/>
</dbReference>
<dbReference type="SUPFAM" id="SSF50346">
    <property type="entry name" value="PRC-barrel domain"/>
    <property type="match status" value="1"/>
</dbReference>
<gene>
    <name evidence="3" type="ORF">NCTC11370_01857</name>
</gene>
<dbReference type="RefSeq" id="WP_010654045.1">
    <property type="nucleotide sequence ID" value="NZ_JAPHOO010000001.1"/>
</dbReference>
<evidence type="ECO:0000313" key="3">
    <source>
        <dbReference type="EMBL" id="STO21777.1"/>
    </source>
</evidence>
<keyword evidence="4" id="KW-1185">Reference proteome</keyword>
<feature type="domain" description="PRC-barrel" evidence="2">
    <location>
        <begin position="7"/>
        <end position="82"/>
    </location>
</feature>
<feature type="region of interest" description="Disordered" evidence="1">
    <location>
        <begin position="1"/>
        <end position="21"/>
    </location>
</feature>
<organism evidence="3 4">
    <name type="scientific">Fluoribacter dumoffii</name>
    <dbReference type="NCBI Taxonomy" id="463"/>
    <lineage>
        <taxon>Bacteria</taxon>
        <taxon>Pseudomonadati</taxon>
        <taxon>Pseudomonadota</taxon>
        <taxon>Gammaproteobacteria</taxon>
        <taxon>Legionellales</taxon>
        <taxon>Legionellaceae</taxon>
        <taxon>Fluoribacter</taxon>
    </lineage>
</organism>
<dbReference type="InterPro" id="IPR027275">
    <property type="entry name" value="PRC-brl_dom"/>
</dbReference>
<dbReference type="PANTHER" id="PTHR36505:SF1">
    <property type="entry name" value="BLR1072 PROTEIN"/>
    <property type="match status" value="1"/>
</dbReference>
<evidence type="ECO:0000259" key="2">
    <source>
        <dbReference type="Pfam" id="PF05239"/>
    </source>
</evidence>
<dbReference type="Pfam" id="PF05239">
    <property type="entry name" value="PRC"/>
    <property type="match status" value="1"/>
</dbReference>
<sequence>MNNPEIVKSDDVKGKEVKSPNMESLGEIEEIVLDKVSGQAKYVVLSFGGFLGMGEKYFAFPWKSIHYNDNEDCFILNVDKSQLKQEYGFDKNNWPDMASWPTTIDRYYH</sequence>
<feature type="compositionally biased region" description="Basic and acidic residues" evidence="1">
    <location>
        <begin position="7"/>
        <end position="18"/>
    </location>
</feature>
<dbReference type="OrthoDB" id="286778at2"/>
<evidence type="ECO:0000256" key="1">
    <source>
        <dbReference type="SAM" id="MobiDB-lite"/>
    </source>
</evidence>
<dbReference type="GeneID" id="93291588"/>
<protein>
    <submittedName>
        <fullName evidence="3">PRC-barrel domain</fullName>
    </submittedName>
</protein>
<dbReference type="PANTHER" id="PTHR36505">
    <property type="entry name" value="BLR1072 PROTEIN"/>
    <property type="match status" value="1"/>
</dbReference>
<accession>A0A377GAC8</accession>
<dbReference type="AlphaFoldDB" id="A0A377GAC8"/>
<proteinExistence type="predicted"/>
<dbReference type="EMBL" id="UGGT01000001">
    <property type="protein sequence ID" value="STO21777.1"/>
    <property type="molecule type" value="Genomic_DNA"/>
</dbReference>